<protein>
    <submittedName>
        <fullName evidence="3">Uncharacterized protein</fullName>
    </submittedName>
</protein>
<keyword evidence="4" id="KW-1185">Reference proteome</keyword>
<gene>
    <name evidence="3" type="ORF">CAUJ_LOCUS6016</name>
</gene>
<evidence type="ECO:0000256" key="1">
    <source>
        <dbReference type="SAM" id="Coils"/>
    </source>
</evidence>
<evidence type="ECO:0000313" key="3">
    <source>
        <dbReference type="EMBL" id="CAD6190097.1"/>
    </source>
</evidence>
<sequence>MRFLAGGQSASTLRNRIFVVFVLIFFLYAYHSQQITYSAIISSQENVLESCEQQSAGLKARLKLIWDHKQMVEKKLEKMEQKSLRDEETSRKLREEIVPNLRTAATNCGVKLDDCQKSLNECQIRPAVPKEHVENDASIREELMKLKKRKWTI</sequence>
<keyword evidence="2" id="KW-0472">Membrane</keyword>
<feature type="transmembrane region" description="Helical" evidence="2">
    <location>
        <begin position="12"/>
        <end position="30"/>
    </location>
</feature>
<evidence type="ECO:0000313" key="4">
    <source>
        <dbReference type="Proteomes" id="UP000835052"/>
    </source>
</evidence>
<dbReference type="AlphaFoldDB" id="A0A8S1H3N4"/>
<comment type="caution">
    <text evidence="3">The sequence shown here is derived from an EMBL/GenBank/DDBJ whole genome shotgun (WGS) entry which is preliminary data.</text>
</comment>
<keyword evidence="1" id="KW-0175">Coiled coil</keyword>
<evidence type="ECO:0000256" key="2">
    <source>
        <dbReference type="SAM" id="Phobius"/>
    </source>
</evidence>
<proteinExistence type="predicted"/>
<keyword evidence="2" id="KW-1133">Transmembrane helix</keyword>
<reference evidence="3" key="1">
    <citation type="submission" date="2020-10" db="EMBL/GenBank/DDBJ databases">
        <authorList>
            <person name="Kikuchi T."/>
        </authorList>
    </citation>
    <scope>NUCLEOTIDE SEQUENCE</scope>
    <source>
        <strain evidence="3">NKZ352</strain>
    </source>
</reference>
<accession>A0A8S1H3N4</accession>
<feature type="coiled-coil region" evidence="1">
    <location>
        <begin position="69"/>
        <end position="96"/>
    </location>
</feature>
<name>A0A8S1H3N4_9PELO</name>
<keyword evidence="2" id="KW-0812">Transmembrane</keyword>
<dbReference type="Proteomes" id="UP000835052">
    <property type="component" value="Unassembled WGS sequence"/>
</dbReference>
<dbReference type="EMBL" id="CAJGYM010000014">
    <property type="protein sequence ID" value="CAD6190097.1"/>
    <property type="molecule type" value="Genomic_DNA"/>
</dbReference>
<organism evidence="3 4">
    <name type="scientific">Caenorhabditis auriculariae</name>
    <dbReference type="NCBI Taxonomy" id="2777116"/>
    <lineage>
        <taxon>Eukaryota</taxon>
        <taxon>Metazoa</taxon>
        <taxon>Ecdysozoa</taxon>
        <taxon>Nematoda</taxon>
        <taxon>Chromadorea</taxon>
        <taxon>Rhabditida</taxon>
        <taxon>Rhabditina</taxon>
        <taxon>Rhabditomorpha</taxon>
        <taxon>Rhabditoidea</taxon>
        <taxon>Rhabditidae</taxon>
        <taxon>Peloderinae</taxon>
        <taxon>Caenorhabditis</taxon>
    </lineage>
</organism>